<feature type="compositionally biased region" description="Basic and acidic residues" evidence="1">
    <location>
        <begin position="195"/>
        <end position="225"/>
    </location>
</feature>
<dbReference type="RefSeq" id="WP_129150574.1">
    <property type="nucleotide sequence ID" value="NZ_JBHSDO010000014.1"/>
</dbReference>
<proteinExistence type="predicted"/>
<evidence type="ECO:0000313" key="3">
    <source>
        <dbReference type="EMBL" id="RXN90139.1"/>
    </source>
</evidence>
<sequence>MNPTSPDRIRQDCRLIRQTLLRLASPRLVLRAIVIIVAAAIWLYGAGQITDFGKTINYGALQPLGQQSIDLLNRINPYLWWGVAAIWLLIVFFVVRGWLRGNIYAGRARVVPADTFADLVPQLSDETVDVVRWCWGGREEPFTVGDLQRVLSETRSGRIEKIAMVREQEALLGLPPLPGAGPTPQRADVPVLGDRAPRTGARDYRAAERQDPVLDDRLPRDRQVEPRIGPAK</sequence>
<gene>
    <name evidence="3" type="ORF">C7R54_11405</name>
</gene>
<feature type="transmembrane region" description="Helical" evidence="2">
    <location>
        <begin position="28"/>
        <end position="45"/>
    </location>
</feature>
<evidence type="ECO:0000256" key="2">
    <source>
        <dbReference type="SAM" id="Phobius"/>
    </source>
</evidence>
<evidence type="ECO:0000256" key="1">
    <source>
        <dbReference type="SAM" id="MobiDB-lite"/>
    </source>
</evidence>
<feature type="region of interest" description="Disordered" evidence="1">
    <location>
        <begin position="173"/>
        <end position="232"/>
    </location>
</feature>
<comment type="caution">
    <text evidence="3">The sequence shown here is derived from an EMBL/GenBank/DDBJ whole genome shotgun (WGS) entry which is preliminary data.</text>
</comment>
<keyword evidence="2" id="KW-1133">Transmembrane helix</keyword>
<dbReference type="AlphaFoldDB" id="A0A4Q1HJN0"/>
<accession>A0A4Q1HJN0</accession>
<dbReference type="Proteomes" id="UP000290849">
    <property type="component" value="Unassembled WGS sequence"/>
</dbReference>
<protein>
    <submittedName>
        <fullName evidence="3">Uncharacterized protein</fullName>
    </submittedName>
</protein>
<dbReference type="EMBL" id="PYAL01000003">
    <property type="protein sequence ID" value="RXN90139.1"/>
    <property type="molecule type" value="Genomic_DNA"/>
</dbReference>
<reference evidence="3 4" key="1">
    <citation type="journal article" date="2017" name="Int. J. Syst. Evol. Microbiol.">
        <title>Achromobacter aloeverae sp. nov., isolated from the root of Aloe vera (L.) Burm.f.</title>
        <authorList>
            <person name="Kuncharoen N."/>
            <person name="Muramatsu Y."/>
            <person name="Shibata C."/>
            <person name="Kamakura Y."/>
            <person name="Nakagawa Y."/>
            <person name="Tanasupawat S."/>
        </authorList>
    </citation>
    <scope>NUCLEOTIDE SEQUENCE [LARGE SCALE GENOMIC DNA]</scope>
    <source>
        <strain evidence="3 4">AVA-1</strain>
    </source>
</reference>
<name>A0A4Q1HJN0_9BURK</name>
<keyword evidence="4" id="KW-1185">Reference proteome</keyword>
<keyword evidence="2" id="KW-0812">Transmembrane</keyword>
<evidence type="ECO:0000313" key="4">
    <source>
        <dbReference type="Proteomes" id="UP000290849"/>
    </source>
</evidence>
<feature type="transmembrane region" description="Helical" evidence="2">
    <location>
        <begin position="78"/>
        <end position="99"/>
    </location>
</feature>
<organism evidence="3 4">
    <name type="scientific">Achromobacter aloeverae</name>
    <dbReference type="NCBI Taxonomy" id="1750518"/>
    <lineage>
        <taxon>Bacteria</taxon>
        <taxon>Pseudomonadati</taxon>
        <taxon>Pseudomonadota</taxon>
        <taxon>Betaproteobacteria</taxon>
        <taxon>Burkholderiales</taxon>
        <taxon>Alcaligenaceae</taxon>
        <taxon>Achromobacter</taxon>
    </lineage>
</organism>
<keyword evidence="2" id="KW-0472">Membrane</keyword>
<dbReference type="OrthoDB" id="8634640at2"/>